<gene>
    <name evidence="1" type="ORF">E6C76_06945</name>
</gene>
<dbReference type="OrthoDB" id="5666689at2"/>
<accession>A0A4S4B1W5</accession>
<evidence type="ECO:0000313" key="2">
    <source>
        <dbReference type="Proteomes" id="UP000308430"/>
    </source>
</evidence>
<dbReference type="Proteomes" id="UP000308430">
    <property type="component" value="Unassembled WGS sequence"/>
</dbReference>
<dbReference type="RefSeq" id="WP_136347503.1">
    <property type="nucleotide sequence ID" value="NZ_SSOC01000002.1"/>
</dbReference>
<sequence>MATLPVEQLRIELNALFQANPDPQAGHFIETDPRFANEAQWLSSAYMLDALGLDPAMTQKRLGDGFYEQRLVREQVAQLTGRRFLDGHADDEAQYQALMNAGVTVAGELQLVPGVALSAEQIAQLTSDIVWLVERSVTLPDGSTVQALVPQVYVQVRPDDLQPTTGLLAGNEVRIELTGDLTNSGTIAGRSVLAIDADNLLNLGGTFSRSEQIVDATAGSGDRTECPLCSQVPQRCLVLT</sequence>
<dbReference type="AlphaFoldDB" id="A0A4S4B1W5"/>
<protein>
    <submittedName>
        <fullName evidence="1">S-layer family protein</fullName>
    </submittedName>
</protein>
<evidence type="ECO:0000313" key="1">
    <source>
        <dbReference type="EMBL" id="THF66562.1"/>
    </source>
</evidence>
<keyword evidence="2" id="KW-1185">Reference proteome</keyword>
<reference evidence="1 2" key="1">
    <citation type="submission" date="2019-04" db="EMBL/GenBank/DDBJ databases">
        <title>Azoarcus nasutitermitis sp. nov. isolated from termite nest.</title>
        <authorList>
            <person name="Lin S.-Y."/>
            <person name="Hameed A."/>
            <person name="Hsu Y.-H."/>
            <person name="Young C.-C."/>
        </authorList>
    </citation>
    <scope>NUCLEOTIDE SEQUENCE [LARGE SCALE GENOMIC DNA]</scope>
    <source>
        <strain evidence="1 2">CC-YHH838</strain>
    </source>
</reference>
<comment type="caution">
    <text evidence="1">The sequence shown here is derived from an EMBL/GenBank/DDBJ whole genome shotgun (WGS) entry which is preliminary data.</text>
</comment>
<dbReference type="EMBL" id="SSOC01000002">
    <property type="protein sequence ID" value="THF66562.1"/>
    <property type="molecule type" value="Genomic_DNA"/>
</dbReference>
<name>A0A4S4B1W5_9RHOO</name>
<organism evidence="1 2">
    <name type="scientific">Pseudothauera nasutitermitis</name>
    <dbReference type="NCBI Taxonomy" id="2565930"/>
    <lineage>
        <taxon>Bacteria</taxon>
        <taxon>Pseudomonadati</taxon>
        <taxon>Pseudomonadota</taxon>
        <taxon>Betaproteobacteria</taxon>
        <taxon>Rhodocyclales</taxon>
        <taxon>Zoogloeaceae</taxon>
        <taxon>Pseudothauera</taxon>
    </lineage>
</organism>
<proteinExistence type="predicted"/>